<evidence type="ECO:0000256" key="6">
    <source>
        <dbReference type="SAM" id="Phobius"/>
    </source>
</evidence>
<dbReference type="Pfam" id="PF00082">
    <property type="entry name" value="Peptidase_S8"/>
    <property type="match status" value="1"/>
</dbReference>
<accession>A0A154IDJ7</accession>
<dbReference type="GO" id="GO:0006508">
    <property type="term" value="P:proteolysis"/>
    <property type="evidence" value="ECO:0007669"/>
    <property type="project" value="UniProtKB-KW"/>
</dbReference>
<evidence type="ECO:0000256" key="5">
    <source>
        <dbReference type="PROSITE-ProRule" id="PRU01240"/>
    </source>
</evidence>
<sequence length="607" mass="65177">MRQWQGVLSLVDIGLRIFIVIIFSMTIAISGKVIFWTITPWVEYIIGSSNPSRVSVAPITLIEGGKIQSAQSSPIAAQLSFRLNTIMLSLSKNLSKEYGLVKQNLNVSFPEATAKSNVNFDAFIDDPIKFDAKVFDIDIVGIGNFFYSQLDKHDNINVFLEISATRSRYFGEITRDAAPGARIGGEVSGDVQTAIDQIACDISYEFLADNKSLAGMAKEEFCPFSNALEEFQRFIVDAAAADRKEQISPTRLNDLLETFKRPPLSTSKAALVHMLAAGLYRLNGNLDAAVDRLKQAAALAPSHPFVQQNLDHWLNERAELSQPRPTISVTDQDVAKAYEAIRNQKALESISWMKMWNAARALPAKKQVTVAILSTGYNKIPIPTDIGGEILPVEVTALGSTPDDVNGHGDSVTNLLAALTPDSAVKILPIKALGDSGSEPLDSIARGVSKAIEAGTDVLILPLGAHVEIPNLRSVLDKARERGIIIVAAAGNEPDNISFPASLPTVISAGAVDSDGSIAIFSPSSPGVTVFVPGIRITVFVRGKLEQQSGTSFTATIAGAAIATALSRAGPLSQDAIRKAITETSKRLKTDGPLVLQADEFLQTIMK</sequence>
<keyword evidence="4" id="KW-0720">Serine protease</keyword>
<dbReference type="AlphaFoldDB" id="A0A154IDJ7"/>
<keyword evidence="6" id="KW-0812">Transmembrane</keyword>
<gene>
    <name evidence="8" type="ORF">A4A59_26925</name>
</gene>
<organism evidence="8">
    <name type="scientific">Rhizobium leguminosarum</name>
    <dbReference type="NCBI Taxonomy" id="384"/>
    <lineage>
        <taxon>Bacteria</taxon>
        <taxon>Pseudomonadati</taxon>
        <taxon>Pseudomonadota</taxon>
        <taxon>Alphaproteobacteria</taxon>
        <taxon>Hyphomicrobiales</taxon>
        <taxon>Rhizobiaceae</taxon>
        <taxon>Rhizobium/Agrobacterium group</taxon>
        <taxon>Rhizobium</taxon>
    </lineage>
</organism>
<dbReference type="InterPro" id="IPR050131">
    <property type="entry name" value="Peptidase_S8_subtilisin-like"/>
</dbReference>
<keyword evidence="3" id="KW-0378">Hydrolase</keyword>
<feature type="domain" description="Peptidase S8/S53" evidence="7">
    <location>
        <begin position="393"/>
        <end position="591"/>
    </location>
</feature>
<comment type="similarity">
    <text evidence="1 5">Belongs to the peptidase S8 family.</text>
</comment>
<keyword evidence="6" id="KW-1133">Transmembrane helix</keyword>
<dbReference type="InterPro" id="IPR000209">
    <property type="entry name" value="Peptidase_S8/S53_dom"/>
</dbReference>
<evidence type="ECO:0000256" key="1">
    <source>
        <dbReference type="ARBA" id="ARBA00011073"/>
    </source>
</evidence>
<feature type="transmembrane region" description="Helical" evidence="6">
    <location>
        <begin position="7"/>
        <end position="29"/>
    </location>
</feature>
<dbReference type="Gene3D" id="3.40.50.200">
    <property type="entry name" value="Peptidase S8/S53 domain"/>
    <property type="match status" value="1"/>
</dbReference>
<reference evidence="8" key="1">
    <citation type="submission" date="2016-03" db="EMBL/GenBank/DDBJ databases">
        <title>Microsymbionts genomes from the relict species Vavilovia formosa.</title>
        <authorList>
            <person name="Chirak E."/>
            <person name="Kimeklis A."/>
            <person name="Kopat V."/>
            <person name="Andronov E."/>
        </authorList>
    </citation>
    <scope>NUCLEOTIDE SEQUENCE [LARGE SCALE GENOMIC DNA]</scope>
    <source>
        <strain evidence="8">Vaf12</strain>
    </source>
</reference>
<comment type="caution">
    <text evidence="8">The sequence shown here is derived from an EMBL/GenBank/DDBJ whole genome shotgun (WGS) entry which is preliminary data.</text>
</comment>
<proteinExistence type="inferred from homology"/>
<dbReference type="PANTHER" id="PTHR43806:SF11">
    <property type="entry name" value="CEREVISIN-RELATED"/>
    <property type="match status" value="1"/>
</dbReference>
<keyword evidence="2" id="KW-0645">Protease</keyword>
<comment type="caution">
    <text evidence="5">Lacks conserved residue(s) required for the propagation of feature annotation.</text>
</comment>
<evidence type="ECO:0000256" key="4">
    <source>
        <dbReference type="ARBA" id="ARBA00022825"/>
    </source>
</evidence>
<dbReference type="PROSITE" id="PS51892">
    <property type="entry name" value="SUBTILASE"/>
    <property type="match status" value="1"/>
</dbReference>
<protein>
    <recommendedName>
        <fullName evidence="7">Peptidase S8/S53 domain-containing protein</fullName>
    </recommendedName>
</protein>
<evidence type="ECO:0000259" key="7">
    <source>
        <dbReference type="Pfam" id="PF00082"/>
    </source>
</evidence>
<name>A0A154IDJ7_RHILE</name>
<dbReference type="InterPro" id="IPR036852">
    <property type="entry name" value="Peptidase_S8/S53_dom_sf"/>
</dbReference>
<dbReference type="PANTHER" id="PTHR43806">
    <property type="entry name" value="PEPTIDASE S8"/>
    <property type="match status" value="1"/>
</dbReference>
<dbReference type="SUPFAM" id="SSF52743">
    <property type="entry name" value="Subtilisin-like"/>
    <property type="match status" value="1"/>
</dbReference>
<dbReference type="EMBL" id="LVYU01000114">
    <property type="protein sequence ID" value="KZA98515.1"/>
    <property type="molecule type" value="Genomic_DNA"/>
</dbReference>
<evidence type="ECO:0000256" key="3">
    <source>
        <dbReference type="ARBA" id="ARBA00022801"/>
    </source>
</evidence>
<evidence type="ECO:0000256" key="2">
    <source>
        <dbReference type="ARBA" id="ARBA00022670"/>
    </source>
</evidence>
<dbReference type="GO" id="GO:0004252">
    <property type="term" value="F:serine-type endopeptidase activity"/>
    <property type="evidence" value="ECO:0007669"/>
    <property type="project" value="InterPro"/>
</dbReference>
<keyword evidence="6" id="KW-0472">Membrane</keyword>
<evidence type="ECO:0000313" key="8">
    <source>
        <dbReference type="EMBL" id="KZA98515.1"/>
    </source>
</evidence>